<dbReference type="PANTHER" id="PTHR33841:SF1">
    <property type="entry name" value="DNA METHYLTRANSFERASE A"/>
    <property type="match status" value="1"/>
</dbReference>
<dbReference type="EMBL" id="SLWY01000009">
    <property type="protein sequence ID" value="TCO81273.1"/>
    <property type="molecule type" value="Genomic_DNA"/>
</dbReference>
<dbReference type="InterPro" id="IPR050953">
    <property type="entry name" value="N4_N6_ade-DNA_methylase"/>
</dbReference>
<keyword evidence="3" id="KW-0808">Transferase</keyword>
<reference evidence="8 9" key="1">
    <citation type="submission" date="2019-03" db="EMBL/GenBank/DDBJ databases">
        <title>Genomic Encyclopedia of Type Strains, Phase IV (KMG-IV): sequencing the most valuable type-strain genomes for metagenomic binning, comparative biology and taxonomic classification.</title>
        <authorList>
            <person name="Goeker M."/>
        </authorList>
    </citation>
    <scope>NUCLEOTIDE SEQUENCE [LARGE SCALE GENOMIC DNA]</scope>
    <source>
        <strain evidence="8 9">DSM 25287</strain>
    </source>
</reference>
<dbReference type="PANTHER" id="PTHR33841">
    <property type="entry name" value="DNA METHYLTRANSFERASE YEEA-RELATED"/>
    <property type="match status" value="1"/>
</dbReference>
<organism evidence="8 9">
    <name type="scientific">Plasticicumulans lactativorans</name>
    <dbReference type="NCBI Taxonomy" id="1133106"/>
    <lineage>
        <taxon>Bacteria</taxon>
        <taxon>Pseudomonadati</taxon>
        <taxon>Pseudomonadota</taxon>
        <taxon>Gammaproteobacteria</taxon>
        <taxon>Candidatus Competibacteraceae</taxon>
        <taxon>Plasticicumulans</taxon>
    </lineage>
</organism>
<evidence type="ECO:0000256" key="2">
    <source>
        <dbReference type="ARBA" id="ARBA00022603"/>
    </source>
</evidence>
<dbReference type="Proteomes" id="UP000295765">
    <property type="component" value="Unassembled WGS sequence"/>
</dbReference>
<dbReference type="EC" id="2.1.1.72" evidence="1"/>
<keyword evidence="9" id="KW-1185">Reference proteome</keyword>
<dbReference type="InterPro" id="IPR011639">
    <property type="entry name" value="MethylTrfase_TaqI-like_dom"/>
</dbReference>
<feature type="domain" description="Type II methyltransferase M.TaqI-like" evidence="7">
    <location>
        <begin position="579"/>
        <end position="818"/>
    </location>
</feature>
<comment type="caution">
    <text evidence="8">The sequence shown here is derived from an EMBL/GenBank/DDBJ whole genome shotgun (WGS) entry which is preliminary data.</text>
</comment>
<dbReference type="GO" id="GO:0009007">
    <property type="term" value="F:site-specific DNA-methyltransferase (adenine-specific) activity"/>
    <property type="evidence" value="ECO:0007669"/>
    <property type="project" value="UniProtKB-EC"/>
</dbReference>
<evidence type="ECO:0000256" key="4">
    <source>
        <dbReference type="ARBA" id="ARBA00022691"/>
    </source>
</evidence>
<evidence type="ECO:0000313" key="8">
    <source>
        <dbReference type="EMBL" id="TCO81273.1"/>
    </source>
</evidence>
<dbReference type="GO" id="GO:0006304">
    <property type="term" value="P:DNA modification"/>
    <property type="evidence" value="ECO:0007669"/>
    <property type="project" value="InterPro"/>
</dbReference>
<dbReference type="PRINTS" id="PR00507">
    <property type="entry name" value="N12N6MTFRASE"/>
</dbReference>
<accession>A0A4V2SCZ3</accession>
<proteinExistence type="predicted"/>
<sequence length="1357" mass="150812">MARRSHRELAFTALRLEGGLLAPDFLDKVAHLEAAEQHDADYDVPRGLKLRDEIGRYWKIAQNLWRDFGIRRQRTDVDAYTLTVREFLEPFCRQVLGFTDLKAIGQLTLGERSFPIGFAAGDGRVPLVFAAHDQGLDQPGSRHGDGGHRRSPFLLAQEFLNASPACRWALVSNGLRLRVLRDNPSLTRPAYLEADLETLFTEELYPDFAALWLLAHASRFLPAPAGARGAGAEADPADCPLERWHNTAQEDGIRARERLRVGVTEALRSLGTGFLAHSGNTALRRRIEAGELDARACFEQLLRLVYRLIFLATIEDRELVFAPDAGTEAKARYLAGYSLQRLRQLAARRRGYDRHADLWQALIITFAGLGCGQPALGLPALGGLFDATQCPDLDAAQLENQALLSALFSLCFFRDGAALSRVNYRDMGSEELGSVYESLLELVPVLTLTGGARRFGFVGDETDDLPSPTGSRAGGEGAASSKGNARKLTGSYYTPDGLVQELVKSALEPVIAQTVAAHPQEPVKALLDLTVCDPACGSGHFLLAAARRLAEDIARLDAPDGNPLPEDVRRALRAVVARCLYGVDKNPLAVELARTALWLEAYTPDRPLSFLDHHLRCGDALLGVLDPAILENGIPDKAFNALSGDDRDVARALKKANRDALKAIARAKARSRYLPGLELRVDLDGRALEAMPDDTLEALEAKRAAHREHEANIAASRAQLAADLFVAAFVLPKTPEHAPRVPTSQDLWLTLNDGAPRPGVADAAHEAARAAQALHWHLAFPQVFPPRPPAGEGPGVRTGGFDVLLGNPPWERIKLQEEEFFASRSPLVAEAPHKAERGRRIGLLAEGMLLHALYPERESAQGLTPPNTAEQALYAEFLSARRNAEAASLFAHDAGRYPLTGVGDVNTYALFAETFAQLVNATGRAGFIVPTGIATDDTTKQFFQYLVSTGRLESYYGFKNERFLFPKPVEHTVTFGLMTIAGSITPVQQMEFCWFAYTVSEMQDARRRIRMTAEDMGKVNPNTLTCPIFRTEQDAELTKKLYRAAPVLIAEGPPERNPWNIRFMAMIHMSNDSHLFHDTPAPDRLPLFEAKMIHQFDHRWATYGADRVSRDVTVDEKRQPDFTATPRYWVSAAEVNQRLADKHWQRGWLMGWRDICRSTDERTVIASVVPRVGVGHKMPLMFCNAAPSVQHVAALYGSLNSLTLDYAARQKVGGTSLTYFYLKQLPILPPDRYTETDLAFIVPRVLELTYTAHDLRPWAEDLGFEGPPFPWDSERRARLRAELDAYYARLYGLSRDELRYILDPADVMGENYPSETFRVLKNNERRTFGEYRTRRLVLEAWDRLSGNHAHQMENGRC</sequence>
<dbReference type="InterPro" id="IPR029063">
    <property type="entry name" value="SAM-dependent_MTases_sf"/>
</dbReference>
<dbReference type="SUPFAM" id="SSF53335">
    <property type="entry name" value="S-adenosyl-L-methionine-dependent methyltransferases"/>
    <property type="match status" value="1"/>
</dbReference>
<evidence type="ECO:0000313" key="9">
    <source>
        <dbReference type="Proteomes" id="UP000295765"/>
    </source>
</evidence>
<dbReference type="OrthoDB" id="9782445at2"/>
<keyword evidence="2 8" id="KW-0489">Methyltransferase</keyword>
<dbReference type="GO" id="GO:0032259">
    <property type="term" value="P:methylation"/>
    <property type="evidence" value="ECO:0007669"/>
    <property type="project" value="UniProtKB-KW"/>
</dbReference>
<dbReference type="RefSeq" id="WP_132541954.1">
    <property type="nucleotide sequence ID" value="NZ_SLWY01000009.1"/>
</dbReference>
<dbReference type="Gene3D" id="3.40.50.150">
    <property type="entry name" value="Vaccinia Virus protein VP39"/>
    <property type="match status" value="2"/>
</dbReference>
<evidence type="ECO:0000256" key="5">
    <source>
        <dbReference type="ARBA" id="ARBA00047942"/>
    </source>
</evidence>
<protein>
    <recommendedName>
        <fullName evidence="1">site-specific DNA-methyltransferase (adenine-specific)</fullName>
        <ecNumber evidence="1">2.1.1.72</ecNumber>
    </recommendedName>
</protein>
<evidence type="ECO:0000256" key="1">
    <source>
        <dbReference type="ARBA" id="ARBA00011900"/>
    </source>
</evidence>
<evidence type="ECO:0000256" key="6">
    <source>
        <dbReference type="SAM" id="MobiDB-lite"/>
    </source>
</evidence>
<evidence type="ECO:0000256" key="3">
    <source>
        <dbReference type="ARBA" id="ARBA00022679"/>
    </source>
</evidence>
<evidence type="ECO:0000259" key="7">
    <source>
        <dbReference type="Pfam" id="PF07669"/>
    </source>
</evidence>
<comment type="catalytic activity">
    <reaction evidence="5">
        <text>a 2'-deoxyadenosine in DNA + S-adenosyl-L-methionine = an N(6)-methyl-2'-deoxyadenosine in DNA + S-adenosyl-L-homocysteine + H(+)</text>
        <dbReference type="Rhea" id="RHEA:15197"/>
        <dbReference type="Rhea" id="RHEA-COMP:12418"/>
        <dbReference type="Rhea" id="RHEA-COMP:12419"/>
        <dbReference type="ChEBI" id="CHEBI:15378"/>
        <dbReference type="ChEBI" id="CHEBI:57856"/>
        <dbReference type="ChEBI" id="CHEBI:59789"/>
        <dbReference type="ChEBI" id="CHEBI:90615"/>
        <dbReference type="ChEBI" id="CHEBI:90616"/>
        <dbReference type="EC" id="2.1.1.72"/>
    </reaction>
</comment>
<feature type="region of interest" description="Disordered" evidence="6">
    <location>
        <begin position="459"/>
        <end position="486"/>
    </location>
</feature>
<dbReference type="Pfam" id="PF07669">
    <property type="entry name" value="Eco57I"/>
    <property type="match status" value="1"/>
</dbReference>
<gene>
    <name evidence="8" type="ORF">EV699_109115</name>
</gene>
<keyword evidence="4" id="KW-0949">S-adenosyl-L-methionine</keyword>
<name>A0A4V2SCZ3_9GAMM</name>